<reference evidence="2 3" key="1">
    <citation type="journal article" date="2018" name="Sci. Rep.">
        <title>Rhizobium tumorigenes sp. nov., a novel plant tumorigenic bacterium isolated from cane gall tumors on thornless blackberry.</title>
        <authorList>
            <person name="Kuzmanovi N."/>
            <person name="Smalla K."/>
            <person name="Gronow S."/>
            <person name="PuBawska J."/>
        </authorList>
    </citation>
    <scope>NUCLEOTIDE SEQUENCE [LARGE SCALE GENOMIC DNA]</scope>
    <source>
        <strain evidence="2 3">CCBAU 85046</strain>
    </source>
</reference>
<evidence type="ECO:0000313" key="2">
    <source>
        <dbReference type="EMBL" id="PZM11995.1"/>
    </source>
</evidence>
<feature type="region of interest" description="Disordered" evidence="1">
    <location>
        <begin position="15"/>
        <end position="34"/>
    </location>
</feature>
<dbReference type="AlphaFoldDB" id="A0A2W4CNL8"/>
<dbReference type="RefSeq" id="WP_111161612.1">
    <property type="nucleotide sequence ID" value="NZ_PCDP01000038.1"/>
</dbReference>
<name>A0A2W4CNL8_9HYPH</name>
<dbReference type="EMBL" id="PCDP01000038">
    <property type="protein sequence ID" value="PZM11995.1"/>
    <property type="molecule type" value="Genomic_DNA"/>
</dbReference>
<keyword evidence="3" id="KW-1185">Reference proteome</keyword>
<evidence type="ECO:0000313" key="3">
    <source>
        <dbReference type="Proteomes" id="UP000248925"/>
    </source>
</evidence>
<dbReference type="Proteomes" id="UP000248925">
    <property type="component" value="Unassembled WGS sequence"/>
</dbReference>
<organism evidence="2 3">
    <name type="scientific">Rhizobium tubonense</name>
    <dbReference type="NCBI Taxonomy" id="484088"/>
    <lineage>
        <taxon>Bacteria</taxon>
        <taxon>Pseudomonadati</taxon>
        <taxon>Pseudomonadota</taxon>
        <taxon>Alphaproteobacteria</taxon>
        <taxon>Hyphomicrobiales</taxon>
        <taxon>Rhizobiaceae</taxon>
        <taxon>Rhizobium/Agrobacterium group</taxon>
        <taxon>Rhizobium</taxon>
    </lineage>
</organism>
<accession>A0A2W4CNL8</accession>
<comment type="caution">
    <text evidence="2">The sequence shown here is derived from an EMBL/GenBank/DDBJ whole genome shotgun (WGS) entry which is preliminary data.</text>
</comment>
<proteinExistence type="predicted"/>
<gene>
    <name evidence="2" type="ORF">CPY51_17945</name>
</gene>
<protein>
    <submittedName>
        <fullName evidence="2">Uncharacterized protein</fullName>
    </submittedName>
</protein>
<dbReference type="OrthoDB" id="8276977at2"/>
<evidence type="ECO:0000256" key="1">
    <source>
        <dbReference type="SAM" id="MobiDB-lite"/>
    </source>
</evidence>
<sequence>MSPALSRYLKDFGAERPAPATFDPTPSFENPGGFADMYEEPAVDIEAERREAYAEGHEAATRELSLRHQAEIDERASAHSLELDALRAEYEIQAAEHIASSLGKIAVALGQAVSVETSNALAPVMTEVLTQKAVADLADLVTAAILEGVVGTITVDGPRHLFESLAAHLGENSSMLRHVEAKDVDLSVTIGDSVLVTRMSAWADSLRKILA</sequence>